<dbReference type="PANTHER" id="PTHR32089">
    <property type="entry name" value="METHYL-ACCEPTING CHEMOTAXIS PROTEIN MCPB"/>
    <property type="match status" value="1"/>
</dbReference>
<keyword evidence="5" id="KW-0812">Transmembrane</keyword>
<organism evidence="8 9">
    <name type="scientific">Leptospira montravelensis</name>
    <dbReference type="NCBI Taxonomy" id="2484961"/>
    <lineage>
        <taxon>Bacteria</taxon>
        <taxon>Pseudomonadati</taxon>
        <taxon>Spirochaetota</taxon>
        <taxon>Spirochaetia</taxon>
        <taxon>Leptospirales</taxon>
        <taxon>Leptospiraceae</taxon>
        <taxon>Leptospira</taxon>
    </lineage>
</organism>
<feature type="transmembrane region" description="Helical" evidence="5">
    <location>
        <begin position="282"/>
        <end position="305"/>
    </location>
</feature>
<dbReference type="SMART" id="SM00283">
    <property type="entry name" value="MA"/>
    <property type="match status" value="1"/>
</dbReference>
<protein>
    <submittedName>
        <fullName evidence="8">Methyl-accepting chemotaxis protein</fullName>
    </submittedName>
</protein>
<gene>
    <name evidence="8" type="ORF">EHQ31_05035</name>
</gene>
<keyword evidence="5" id="KW-1133">Transmembrane helix</keyword>
<evidence type="ECO:0000256" key="1">
    <source>
        <dbReference type="ARBA" id="ARBA00023224"/>
    </source>
</evidence>
<evidence type="ECO:0000313" key="9">
    <source>
        <dbReference type="Proteomes" id="UP000297465"/>
    </source>
</evidence>
<dbReference type="Pfam" id="PF00672">
    <property type="entry name" value="HAMP"/>
    <property type="match status" value="1"/>
</dbReference>
<proteinExistence type="inferred from homology"/>
<sequence>MKSLKYILGLYTFLSILVLSTVVSALILYLNWGLLLKVYRGEMENAGKSAGAELSNYYKSQLRIAGILSKQREIKDSFQSGKSKFATDLLVGIMRESNGEYENIFLSPPVQNAKIFAAGIPRSIGYQLEESKTGDHVVVALKKQFLIGSVQESPITGLPVSLVSYPIEENGELIGILWIALNLELVSKRMGEGIHVGANGYITAITTKGVVFAGPDKSKILKLDLSKIPEGRPILEAKDGAYFEYTENGKDFAFLVKRLEEWNTIIGVVLPKSDMNSGFIQVAIFAVVVVFLITALVVFGVFRFLKKRLLPLENSVVILDKMAKGDLTESFHFTNQDEIGRMNLALDGFVKSIRNSLGEIQSVAEEIASSAEGLRDSSSSFSDMAQGTAASAEEISATTEEVAASMETTAASTSKQHNNIIEFNEKILELSQGAIQIEKDTKAALANTENITKQAKLGGESLNQMKEVINVILESSTEMKEVIGIIDEISDQTSLLALNAAIEAARAGEAGRGFAIVAEEISKLSDKTAHSIQAIEDMIGKNSKELEEGAKGIRSSLELLNLIIRDIAEVENVMKRLSEATKAQLNYNREVDERSNEVGRESESIRGAIEEQKRAIEQISQSVIGINNETMHIATGSDQVASSSQKLSHAAETLRTITKRFTIAKNE</sequence>
<comment type="similarity">
    <text evidence="2">Belongs to the methyl-accepting chemotaxis (MCP) protein family.</text>
</comment>
<dbReference type="Gene3D" id="3.30.450.20">
    <property type="entry name" value="PAS domain"/>
    <property type="match status" value="1"/>
</dbReference>
<feature type="transmembrane region" description="Helical" evidence="5">
    <location>
        <begin position="6"/>
        <end position="30"/>
    </location>
</feature>
<dbReference type="PANTHER" id="PTHR32089:SF112">
    <property type="entry name" value="LYSOZYME-LIKE PROTEIN-RELATED"/>
    <property type="match status" value="1"/>
</dbReference>
<feature type="domain" description="Methyl-accepting transducer" evidence="6">
    <location>
        <begin position="391"/>
        <end position="627"/>
    </location>
</feature>
<dbReference type="PROSITE" id="PS50111">
    <property type="entry name" value="CHEMOTAXIS_TRANSDUC_2"/>
    <property type="match status" value="1"/>
</dbReference>
<dbReference type="EMBL" id="RQFO01000004">
    <property type="protein sequence ID" value="TGL06070.1"/>
    <property type="molecule type" value="Genomic_DNA"/>
</dbReference>
<keyword evidence="5" id="KW-0472">Membrane</keyword>
<feature type="region of interest" description="Disordered" evidence="4">
    <location>
        <begin position="390"/>
        <end position="414"/>
    </location>
</feature>
<dbReference type="InterPro" id="IPR004089">
    <property type="entry name" value="MCPsignal_dom"/>
</dbReference>
<feature type="domain" description="HAMP" evidence="7">
    <location>
        <begin position="306"/>
        <end position="358"/>
    </location>
</feature>
<name>A0ABY2LZ02_9LEPT</name>
<keyword evidence="1 3" id="KW-0807">Transducer</keyword>
<dbReference type="RefSeq" id="WP_135570137.1">
    <property type="nucleotide sequence ID" value="NZ_RQFN01000011.1"/>
</dbReference>
<accession>A0ABY2LZ02</accession>
<keyword evidence="9" id="KW-1185">Reference proteome</keyword>
<dbReference type="PROSITE" id="PS50885">
    <property type="entry name" value="HAMP"/>
    <property type="match status" value="1"/>
</dbReference>
<comment type="caution">
    <text evidence="8">The sequence shown here is derived from an EMBL/GenBank/DDBJ whole genome shotgun (WGS) entry which is preliminary data.</text>
</comment>
<evidence type="ECO:0000256" key="5">
    <source>
        <dbReference type="SAM" id="Phobius"/>
    </source>
</evidence>
<dbReference type="Gene3D" id="1.10.287.950">
    <property type="entry name" value="Methyl-accepting chemotaxis protein"/>
    <property type="match status" value="1"/>
</dbReference>
<dbReference type="InterPro" id="IPR003660">
    <property type="entry name" value="HAMP_dom"/>
</dbReference>
<evidence type="ECO:0000256" key="2">
    <source>
        <dbReference type="ARBA" id="ARBA00029447"/>
    </source>
</evidence>
<reference evidence="9" key="1">
    <citation type="journal article" date="2019" name="PLoS Negl. Trop. Dis.">
        <title>Revisiting the worldwide diversity of Leptospira species in the environment.</title>
        <authorList>
            <person name="Vincent A.T."/>
            <person name="Schiettekatte O."/>
            <person name="Bourhy P."/>
            <person name="Veyrier F.J."/>
            <person name="Picardeau M."/>
        </authorList>
    </citation>
    <scope>NUCLEOTIDE SEQUENCE [LARGE SCALE GENOMIC DNA]</scope>
    <source>
        <strain evidence="9">201800278</strain>
    </source>
</reference>
<evidence type="ECO:0000256" key="3">
    <source>
        <dbReference type="PROSITE-ProRule" id="PRU00284"/>
    </source>
</evidence>
<evidence type="ECO:0000259" key="6">
    <source>
        <dbReference type="PROSITE" id="PS50111"/>
    </source>
</evidence>
<dbReference type="Proteomes" id="UP000297465">
    <property type="component" value="Unassembled WGS sequence"/>
</dbReference>
<evidence type="ECO:0000313" key="8">
    <source>
        <dbReference type="EMBL" id="TGL06070.1"/>
    </source>
</evidence>
<evidence type="ECO:0000259" key="7">
    <source>
        <dbReference type="PROSITE" id="PS50885"/>
    </source>
</evidence>
<dbReference type="SUPFAM" id="SSF58104">
    <property type="entry name" value="Methyl-accepting chemotaxis protein (MCP) signaling domain"/>
    <property type="match status" value="1"/>
</dbReference>
<dbReference type="Gene3D" id="1.10.8.500">
    <property type="entry name" value="HAMP domain in histidine kinase"/>
    <property type="match status" value="1"/>
</dbReference>
<dbReference type="Pfam" id="PF00015">
    <property type="entry name" value="MCPsignal"/>
    <property type="match status" value="1"/>
</dbReference>
<dbReference type="CDD" id="cd12912">
    <property type="entry name" value="PDC2_MCP_like"/>
    <property type="match status" value="1"/>
</dbReference>
<evidence type="ECO:0000256" key="4">
    <source>
        <dbReference type="SAM" id="MobiDB-lite"/>
    </source>
</evidence>